<dbReference type="SUPFAM" id="SSF50969">
    <property type="entry name" value="YVTN repeat-like/Quinoprotein amine dehydrogenase"/>
    <property type="match status" value="1"/>
</dbReference>
<dbReference type="GO" id="GO:0005524">
    <property type="term" value="F:ATP binding"/>
    <property type="evidence" value="ECO:0007669"/>
    <property type="project" value="UniProtKB-KW"/>
</dbReference>
<keyword evidence="4 7" id="KW-0418">Kinase</keyword>
<dbReference type="PROSITE" id="PS00108">
    <property type="entry name" value="PROTEIN_KINASE_ST"/>
    <property type="match status" value="1"/>
</dbReference>
<dbReference type="CDD" id="cd14014">
    <property type="entry name" value="STKc_PknB_like"/>
    <property type="match status" value="1"/>
</dbReference>
<dbReference type="InterPro" id="IPR000719">
    <property type="entry name" value="Prot_kinase_dom"/>
</dbReference>
<keyword evidence="2" id="KW-0808">Transferase</keyword>
<dbReference type="Proteomes" id="UP000562352">
    <property type="component" value="Unassembled WGS sequence"/>
</dbReference>
<keyword evidence="3" id="KW-0547">Nucleotide-binding</keyword>
<organism evidence="7 8">
    <name type="scientific">Planomonospora venezuelensis</name>
    <dbReference type="NCBI Taxonomy" id="1999"/>
    <lineage>
        <taxon>Bacteria</taxon>
        <taxon>Bacillati</taxon>
        <taxon>Actinomycetota</taxon>
        <taxon>Actinomycetes</taxon>
        <taxon>Streptosporangiales</taxon>
        <taxon>Streptosporangiaceae</taxon>
        <taxon>Planomonospora</taxon>
    </lineage>
</organism>
<dbReference type="Gene3D" id="1.10.510.10">
    <property type="entry name" value="Transferase(Phosphotransferase) domain 1"/>
    <property type="match status" value="1"/>
</dbReference>
<keyword evidence="8" id="KW-1185">Reference proteome</keyword>
<evidence type="ECO:0000259" key="6">
    <source>
        <dbReference type="PROSITE" id="PS50011"/>
    </source>
</evidence>
<keyword evidence="5" id="KW-0067">ATP-binding</keyword>
<dbReference type="SUPFAM" id="SSF56112">
    <property type="entry name" value="Protein kinase-like (PK-like)"/>
    <property type="match status" value="1"/>
</dbReference>
<accession>A0A841D623</accession>
<proteinExistence type="predicted"/>
<evidence type="ECO:0000256" key="5">
    <source>
        <dbReference type="ARBA" id="ARBA00022840"/>
    </source>
</evidence>
<evidence type="ECO:0000313" key="8">
    <source>
        <dbReference type="Proteomes" id="UP000562352"/>
    </source>
</evidence>
<dbReference type="InterPro" id="IPR011009">
    <property type="entry name" value="Kinase-like_dom_sf"/>
</dbReference>
<evidence type="ECO:0000313" key="7">
    <source>
        <dbReference type="EMBL" id="MBB5965681.1"/>
    </source>
</evidence>
<gene>
    <name evidence="7" type="ORF">FHS22_004971</name>
</gene>
<dbReference type="GO" id="GO:0004674">
    <property type="term" value="F:protein serine/threonine kinase activity"/>
    <property type="evidence" value="ECO:0007669"/>
    <property type="project" value="UniProtKB-EC"/>
</dbReference>
<dbReference type="InterPro" id="IPR008271">
    <property type="entry name" value="Ser/Thr_kinase_AS"/>
</dbReference>
<dbReference type="EC" id="2.7.11.1" evidence="1"/>
<comment type="caution">
    <text evidence="7">The sequence shown here is derived from an EMBL/GenBank/DDBJ whole genome shotgun (WGS) entry which is preliminary data.</text>
</comment>
<protein>
    <recommendedName>
        <fullName evidence="1">non-specific serine/threonine protein kinase</fullName>
        <ecNumber evidence="1">2.7.11.1</ecNumber>
    </recommendedName>
</protein>
<dbReference type="AlphaFoldDB" id="A0A841D623"/>
<evidence type="ECO:0000256" key="1">
    <source>
        <dbReference type="ARBA" id="ARBA00012513"/>
    </source>
</evidence>
<dbReference type="InterPro" id="IPR050660">
    <property type="entry name" value="NEK_Ser/Thr_kinase"/>
</dbReference>
<evidence type="ECO:0000256" key="3">
    <source>
        <dbReference type="ARBA" id="ARBA00022741"/>
    </source>
</evidence>
<evidence type="ECO:0000256" key="4">
    <source>
        <dbReference type="ARBA" id="ARBA00022777"/>
    </source>
</evidence>
<dbReference type="Pfam" id="PF00069">
    <property type="entry name" value="Pkinase"/>
    <property type="match status" value="1"/>
</dbReference>
<dbReference type="RefSeq" id="WP_184945243.1">
    <property type="nucleotide sequence ID" value="NZ_JACHJJ010000018.1"/>
</dbReference>
<dbReference type="Gene3D" id="3.30.200.20">
    <property type="entry name" value="Phosphorylase Kinase, domain 1"/>
    <property type="match status" value="1"/>
</dbReference>
<dbReference type="EMBL" id="JACHJJ010000018">
    <property type="protein sequence ID" value="MBB5965681.1"/>
    <property type="molecule type" value="Genomic_DNA"/>
</dbReference>
<sequence>MPPTASLLPEDPELLAGYRLLGRLGTGGQGVVYLAEPAGGGRVAVKVLHRASADGTGPFLAETELVRRVRPFCTAQVIDSGLAGGRPYIVSEYVEGPNLAQVIEGRGALRGPELGRLALGTMTALAAVHQAGVVHRDFKPANVLLGRDGPRVIDFGIAQVLDVTAGTADLVGTPPYMAPEQFSGEHAGPPADMFAWASTIVCAATGRPPFGTEPMPVVINRILNGEPDLGGAVELDGELRELVAACLDKDPARRPTAPQALMRLLGGEVPAREILPEGSRRAAPPPAGRPRRVVTAVSAAGVLAVAGLLAGGLLAPRLLSSGDPAPSPSLSGSAPVPAVQPTMAAASTTETALPGSDLTLRENPADEVWVSAFQDWRKHGAPGFLRDPRSGAFTADGNLKTTVVSPGGRFVASLAASRLYAPDYDRIRITDRASGAAYDIRTVDRPLITDNPSWSGGGAAGILLTVYEDLEDDRPSVGFAVVDPAARTARITRMPATGHHPYVWGPEPGTVMHRGPGGAVLVYGLDGSLRRTIPGVGDLSGGGAVTTPGGGLFLTACPDGPAATCVWDYRSGTRRARLPTGERITVHGWLSTEHLLATRKGKKVSEIVMLDLTGRAVRVLADGPAAELDKITLWYTPK</sequence>
<reference evidence="7 8" key="1">
    <citation type="submission" date="2020-08" db="EMBL/GenBank/DDBJ databases">
        <title>Genomic Encyclopedia of Type Strains, Phase III (KMG-III): the genomes of soil and plant-associated and newly described type strains.</title>
        <authorList>
            <person name="Whitman W."/>
        </authorList>
    </citation>
    <scope>NUCLEOTIDE SEQUENCE [LARGE SCALE GENOMIC DNA]</scope>
    <source>
        <strain evidence="7 8">CECT 3303</strain>
    </source>
</reference>
<evidence type="ECO:0000256" key="2">
    <source>
        <dbReference type="ARBA" id="ARBA00022679"/>
    </source>
</evidence>
<dbReference type="PANTHER" id="PTHR43671:SF13">
    <property type="entry name" value="SERINE_THREONINE-PROTEIN KINASE NEK2"/>
    <property type="match status" value="1"/>
</dbReference>
<dbReference type="PANTHER" id="PTHR43671">
    <property type="entry name" value="SERINE/THREONINE-PROTEIN KINASE NEK"/>
    <property type="match status" value="1"/>
</dbReference>
<dbReference type="PROSITE" id="PS50011">
    <property type="entry name" value="PROTEIN_KINASE_DOM"/>
    <property type="match status" value="1"/>
</dbReference>
<feature type="domain" description="Protein kinase" evidence="6">
    <location>
        <begin position="18"/>
        <end position="265"/>
    </location>
</feature>
<name>A0A841D623_PLAVE</name>
<dbReference type="InterPro" id="IPR011044">
    <property type="entry name" value="Quino_amine_DH_bsu"/>
</dbReference>